<feature type="signal peptide" evidence="1">
    <location>
        <begin position="1"/>
        <end position="23"/>
    </location>
</feature>
<reference evidence="2 3" key="1">
    <citation type="journal article" date="2020" name="Microorganisms">
        <title>Osmotic Adaptation and Compatible Solute Biosynthesis of Phototrophic Bacteria as Revealed from Genome Analyses.</title>
        <authorList>
            <person name="Imhoff J.F."/>
            <person name="Rahn T."/>
            <person name="Kunzel S."/>
            <person name="Keller A."/>
            <person name="Neulinger S.C."/>
        </authorList>
    </citation>
    <scope>NUCLEOTIDE SEQUENCE [LARGE SCALE GENOMIC DNA]</scope>
    <source>
        <strain evidence="2 3">DSM 15382</strain>
    </source>
</reference>
<evidence type="ECO:0000313" key="2">
    <source>
        <dbReference type="EMBL" id="MBK1662389.1"/>
    </source>
</evidence>
<proteinExistence type="predicted"/>
<evidence type="ECO:0008006" key="4">
    <source>
        <dbReference type="Google" id="ProtNLM"/>
    </source>
</evidence>
<sequence>MRALPAGLAALALAFGLARPAAAQDRPSFQPARDVAIAYRVTAGPAAGRELRMAWLAAARKLRVDLPGEAGWTVVDQAAQRVFLVLDQQRVAVELPAGGGPGGFNLPLQPPDSARFTRAGQERVAGLPCTLWRYADGPTQGEACITADGVMLRSRGGQGERGGAVEAVAVDYAPQDAARFQPPAGYRTMQLPAGVLPPGGMPGGVPGASPGR</sequence>
<protein>
    <recommendedName>
        <fullName evidence="4">DUF4412 domain-containing protein</fullName>
    </recommendedName>
</protein>
<keyword evidence="1" id="KW-0732">Signal</keyword>
<evidence type="ECO:0000313" key="3">
    <source>
        <dbReference type="Proteomes" id="UP000697995"/>
    </source>
</evidence>
<dbReference type="EMBL" id="NRSG01000543">
    <property type="protein sequence ID" value="MBK1662389.1"/>
    <property type="molecule type" value="Genomic_DNA"/>
</dbReference>
<accession>A0ABS1D933</accession>
<organism evidence="2 3">
    <name type="scientific">Paracraurococcus ruber</name>
    <dbReference type="NCBI Taxonomy" id="77675"/>
    <lineage>
        <taxon>Bacteria</taxon>
        <taxon>Pseudomonadati</taxon>
        <taxon>Pseudomonadota</taxon>
        <taxon>Alphaproteobacteria</taxon>
        <taxon>Acetobacterales</taxon>
        <taxon>Roseomonadaceae</taxon>
        <taxon>Paracraurococcus</taxon>
    </lineage>
</organism>
<dbReference type="RefSeq" id="WP_133223442.1">
    <property type="nucleotide sequence ID" value="NZ_NRSG01000543.1"/>
</dbReference>
<gene>
    <name evidence="2" type="ORF">CKO45_29850</name>
</gene>
<keyword evidence="3" id="KW-1185">Reference proteome</keyword>
<dbReference type="Proteomes" id="UP000697995">
    <property type="component" value="Unassembled WGS sequence"/>
</dbReference>
<feature type="chain" id="PRO_5046698662" description="DUF4412 domain-containing protein" evidence="1">
    <location>
        <begin position="24"/>
        <end position="212"/>
    </location>
</feature>
<evidence type="ECO:0000256" key="1">
    <source>
        <dbReference type="SAM" id="SignalP"/>
    </source>
</evidence>
<comment type="caution">
    <text evidence="2">The sequence shown here is derived from an EMBL/GenBank/DDBJ whole genome shotgun (WGS) entry which is preliminary data.</text>
</comment>
<name>A0ABS1D933_9PROT</name>